<accession>A0A1B7YHX2</accession>
<keyword evidence="1" id="KW-0808">Transferase</keyword>
<dbReference type="RefSeq" id="XP_018159935.1">
    <property type="nucleotide sequence ID" value="XM_018298689.1"/>
</dbReference>
<dbReference type="GO" id="GO:0008483">
    <property type="term" value="F:transaminase activity"/>
    <property type="evidence" value="ECO:0007669"/>
    <property type="project" value="UniProtKB-KW"/>
</dbReference>
<comment type="caution">
    <text evidence="1">The sequence shown here is derived from an EMBL/GenBank/DDBJ whole genome shotgun (WGS) entry which is preliminary data.</text>
</comment>
<dbReference type="AlphaFoldDB" id="A0A1B7YHX2"/>
<dbReference type="Gene3D" id="3.80.10.10">
    <property type="entry name" value="Ribonuclease Inhibitor"/>
    <property type="match status" value="1"/>
</dbReference>
<organism evidence="1 2">
    <name type="scientific">Colletotrichum higginsianum (strain IMI 349063)</name>
    <name type="common">Crucifer anthracnose fungus</name>
    <dbReference type="NCBI Taxonomy" id="759273"/>
    <lineage>
        <taxon>Eukaryota</taxon>
        <taxon>Fungi</taxon>
        <taxon>Dikarya</taxon>
        <taxon>Ascomycota</taxon>
        <taxon>Pezizomycotina</taxon>
        <taxon>Sordariomycetes</taxon>
        <taxon>Hypocreomycetidae</taxon>
        <taxon>Glomerellales</taxon>
        <taxon>Glomerellaceae</taxon>
        <taxon>Colletotrichum</taxon>
        <taxon>Colletotrichum destructivum species complex</taxon>
    </lineage>
</organism>
<evidence type="ECO:0000313" key="1">
    <source>
        <dbReference type="EMBL" id="OBR11418.1"/>
    </source>
</evidence>
<keyword evidence="1" id="KW-0032">Aminotransferase</keyword>
<name>A0A1B7YHX2_COLHI</name>
<dbReference type="VEuPathDB" id="FungiDB:CH63R_03714"/>
<dbReference type="Proteomes" id="UP000092177">
    <property type="component" value="Chromosome 3"/>
</dbReference>
<dbReference type="InterPro" id="IPR032675">
    <property type="entry name" value="LRR_dom_sf"/>
</dbReference>
<keyword evidence="2" id="KW-1185">Reference proteome</keyword>
<sequence length="339" mass="38503">MFQGRLELAQYVKCFHIGEEVFYVEDFSAEETQLCRDFGVQLGLPITQTEPDSTTLFSSLILSRCTGVEELCMLSPYGDRDDVLFPDVDTLPNVKSVLISHHDTEFGFNLQDLNNVFSATPNVTSLSVFAMDGAGLTLNLANLRRLRVMQSRLDAEDFALLMGQCPRLEWMSYQLGDVMVSYEEPASPREMQDAIVSHTPRLRYLELSMLDRTEYLQHDDYDETQMLQTLKELGQLEVLKLDLEYLIDPLGGTLRPTALVELFPISIRDVEITTIERKNREGLLEALGEVARSCKTDFPRLESVKCGASTLDENQKQKAMGYFARSRVRFSMLPPGPWD</sequence>
<gene>
    <name evidence="1" type="ORF">CH63R_03714</name>
</gene>
<dbReference type="OrthoDB" id="4757858at2759"/>
<dbReference type="GeneID" id="28862796"/>
<reference evidence="2" key="1">
    <citation type="journal article" date="2017" name="BMC Genomics">
        <title>Gapless genome assembly of Colletotrichum higginsianum reveals chromosome structure and association of transposable elements with secondary metabolite gene clusters.</title>
        <authorList>
            <person name="Dallery J.-F."/>
            <person name="Lapalu N."/>
            <person name="Zampounis A."/>
            <person name="Pigne S."/>
            <person name="Luyten I."/>
            <person name="Amselem J."/>
            <person name="Wittenberg A.H.J."/>
            <person name="Zhou S."/>
            <person name="de Queiroz M.V."/>
            <person name="Robin G.P."/>
            <person name="Auger A."/>
            <person name="Hainaut M."/>
            <person name="Henrissat B."/>
            <person name="Kim K.-T."/>
            <person name="Lee Y.-H."/>
            <person name="Lespinet O."/>
            <person name="Schwartz D.C."/>
            <person name="Thon M.R."/>
            <person name="O'Connell R.J."/>
        </authorList>
    </citation>
    <scope>NUCLEOTIDE SEQUENCE [LARGE SCALE GENOMIC DNA]</scope>
    <source>
        <strain evidence="2">IMI 349063</strain>
    </source>
</reference>
<proteinExistence type="predicted"/>
<dbReference type="KEGG" id="chig:CH63R_03714"/>
<protein>
    <submittedName>
        <fullName evidence="1">Aromatic aminotransferase</fullName>
    </submittedName>
</protein>
<dbReference type="EMBL" id="LTAN01000003">
    <property type="protein sequence ID" value="OBR11418.1"/>
    <property type="molecule type" value="Genomic_DNA"/>
</dbReference>
<evidence type="ECO:0000313" key="2">
    <source>
        <dbReference type="Proteomes" id="UP000092177"/>
    </source>
</evidence>